<name>A0A1H3VPV5_9RHOB</name>
<evidence type="ECO:0000256" key="1">
    <source>
        <dbReference type="SAM" id="MobiDB-lite"/>
    </source>
</evidence>
<dbReference type="EMBL" id="FNQM01000001">
    <property type="protein sequence ID" value="SDZ76711.1"/>
    <property type="molecule type" value="Genomic_DNA"/>
</dbReference>
<evidence type="ECO:0000313" key="4">
    <source>
        <dbReference type="Proteomes" id="UP000198703"/>
    </source>
</evidence>
<keyword evidence="4" id="KW-1185">Reference proteome</keyword>
<sequence length="125" mass="12528">MTETPGELRDWRQTLPLASALGAGLGALTRPRGPRVGAGWTLAALADFALLFAVGHGVIEGSLAAAWAGLRGAAATLLGWTGAVALALGAVAGWLAGRLARSKPRLAPGASGRDDARAADDPAPR</sequence>
<feature type="region of interest" description="Disordered" evidence="1">
    <location>
        <begin position="104"/>
        <end position="125"/>
    </location>
</feature>
<keyword evidence="2" id="KW-0472">Membrane</keyword>
<protein>
    <submittedName>
        <fullName evidence="3">Uncharacterized protein</fullName>
    </submittedName>
</protein>
<accession>A0A1H3VPV5</accession>
<evidence type="ECO:0000256" key="2">
    <source>
        <dbReference type="SAM" id="Phobius"/>
    </source>
</evidence>
<organism evidence="3 4">
    <name type="scientific">Rubrimonas cliftonensis</name>
    <dbReference type="NCBI Taxonomy" id="89524"/>
    <lineage>
        <taxon>Bacteria</taxon>
        <taxon>Pseudomonadati</taxon>
        <taxon>Pseudomonadota</taxon>
        <taxon>Alphaproteobacteria</taxon>
        <taxon>Rhodobacterales</taxon>
        <taxon>Paracoccaceae</taxon>
        <taxon>Rubrimonas</taxon>
    </lineage>
</organism>
<keyword evidence="2" id="KW-1133">Transmembrane helix</keyword>
<dbReference type="RefSeq" id="WP_093247650.1">
    <property type="nucleotide sequence ID" value="NZ_FNQM01000001.1"/>
</dbReference>
<feature type="transmembrane region" description="Helical" evidence="2">
    <location>
        <begin position="71"/>
        <end position="96"/>
    </location>
</feature>
<proteinExistence type="predicted"/>
<feature type="transmembrane region" description="Helical" evidence="2">
    <location>
        <begin position="38"/>
        <end position="59"/>
    </location>
</feature>
<evidence type="ECO:0000313" key="3">
    <source>
        <dbReference type="EMBL" id="SDZ76711.1"/>
    </source>
</evidence>
<gene>
    <name evidence="3" type="ORF">SAMN05444370_101245</name>
</gene>
<keyword evidence="2" id="KW-0812">Transmembrane</keyword>
<dbReference type="Proteomes" id="UP000198703">
    <property type="component" value="Unassembled WGS sequence"/>
</dbReference>
<dbReference type="AlphaFoldDB" id="A0A1H3VPV5"/>
<reference evidence="3 4" key="1">
    <citation type="submission" date="2016-10" db="EMBL/GenBank/DDBJ databases">
        <authorList>
            <person name="de Groot N.N."/>
        </authorList>
    </citation>
    <scope>NUCLEOTIDE SEQUENCE [LARGE SCALE GENOMIC DNA]</scope>
    <source>
        <strain evidence="3 4">DSM 15345</strain>
    </source>
</reference>
<feature type="compositionally biased region" description="Basic and acidic residues" evidence="1">
    <location>
        <begin position="112"/>
        <end position="125"/>
    </location>
</feature>
<dbReference type="STRING" id="89524.SAMN05444370_101245"/>